<keyword evidence="3" id="KW-1185">Reference proteome</keyword>
<evidence type="ECO:0000256" key="1">
    <source>
        <dbReference type="SAM" id="MobiDB-lite"/>
    </source>
</evidence>
<name>A0A562KWG4_9GAMM</name>
<gene>
    <name evidence="2" type="ORF">IP90_03068</name>
</gene>
<dbReference type="Proteomes" id="UP000315167">
    <property type="component" value="Unassembled WGS sequence"/>
</dbReference>
<dbReference type="AlphaFoldDB" id="A0A562KWG4"/>
<feature type="compositionally biased region" description="Low complexity" evidence="1">
    <location>
        <begin position="12"/>
        <end position="29"/>
    </location>
</feature>
<reference evidence="2 3" key="1">
    <citation type="journal article" date="2015" name="Stand. Genomic Sci.">
        <title>Genomic Encyclopedia of Bacterial and Archaeal Type Strains, Phase III: the genomes of soil and plant-associated and newly described type strains.</title>
        <authorList>
            <person name="Whitman W.B."/>
            <person name="Woyke T."/>
            <person name="Klenk H.P."/>
            <person name="Zhou Y."/>
            <person name="Lilburn T.G."/>
            <person name="Beck B.J."/>
            <person name="De Vos P."/>
            <person name="Vandamme P."/>
            <person name="Eisen J.A."/>
            <person name="Garrity G."/>
            <person name="Hugenholtz P."/>
            <person name="Kyrpides N.C."/>
        </authorList>
    </citation>
    <scope>NUCLEOTIDE SEQUENCE [LARGE SCALE GENOMIC DNA]</scope>
    <source>
        <strain evidence="2 3">CGMCC 1.10821</strain>
    </source>
</reference>
<organism evidence="2 3">
    <name type="scientific">Luteimonas cucumeris</name>
    <dbReference type="NCBI Taxonomy" id="985012"/>
    <lineage>
        <taxon>Bacteria</taxon>
        <taxon>Pseudomonadati</taxon>
        <taxon>Pseudomonadota</taxon>
        <taxon>Gammaproteobacteria</taxon>
        <taxon>Lysobacterales</taxon>
        <taxon>Lysobacteraceae</taxon>
        <taxon>Luteimonas</taxon>
    </lineage>
</organism>
<evidence type="ECO:0000313" key="2">
    <source>
        <dbReference type="EMBL" id="TWH99760.1"/>
    </source>
</evidence>
<sequence length="75" mass="8360">MNRLSKDLRTVPNAPVSAASAPAHATSSSRRFRVAGPAWQLPREREFGTGYGKSSGYASDRRYADNWGQERFRMA</sequence>
<feature type="region of interest" description="Disordered" evidence="1">
    <location>
        <begin position="1"/>
        <end position="33"/>
    </location>
</feature>
<evidence type="ECO:0000313" key="3">
    <source>
        <dbReference type="Proteomes" id="UP000315167"/>
    </source>
</evidence>
<dbReference type="OrthoDB" id="6026353at2"/>
<dbReference type="EMBL" id="VLKN01000009">
    <property type="protein sequence ID" value="TWH99760.1"/>
    <property type="molecule type" value="Genomic_DNA"/>
</dbReference>
<comment type="caution">
    <text evidence="2">The sequence shown here is derived from an EMBL/GenBank/DDBJ whole genome shotgun (WGS) entry which is preliminary data.</text>
</comment>
<accession>A0A562KWG4</accession>
<protein>
    <submittedName>
        <fullName evidence="2">Uncharacterized protein</fullName>
    </submittedName>
</protein>
<proteinExistence type="predicted"/>